<evidence type="ECO:0000313" key="2">
    <source>
        <dbReference type="Proteomes" id="UP001300012"/>
    </source>
</evidence>
<dbReference type="Proteomes" id="UP001300012">
    <property type="component" value="Unassembled WGS sequence"/>
</dbReference>
<comment type="caution">
    <text evidence="1">The sequence shown here is derived from an EMBL/GenBank/DDBJ whole genome shotgun (WGS) entry which is preliminary data.</text>
</comment>
<gene>
    <name evidence="1" type="ORF">NV381_04955</name>
</gene>
<keyword evidence="2" id="KW-1185">Reference proteome</keyword>
<evidence type="ECO:0000313" key="1">
    <source>
        <dbReference type="EMBL" id="MCR8630550.1"/>
    </source>
</evidence>
<dbReference type="RefSeq" id="WP_258212171.1">
    <property type="nucleotide sequence ID" value="NZ_JANQBD010000003.1"/>
</dbReference>
<proteinExistence type="predicted"/>
<organism evidence="1 2">
    <name type="scientific">Paenibacillus radicis</name>
    <name type="common">ex Xue et al. 2023</name>
    <dbReference type="NCBI Taxonomy" id="2972489"/>
    <lineage>
        <taxon>Bacteria</taxon>
        <taxon>Bacillati</taxon>
        <taxon>Bacillota</taxon>
        <taxon>Bacilli</taxon>
        <taxon>Bacillales</taxon>
        <taxon>Paenibacillaceae</taxon>
        <taxon>Paenibacillus</taxon>
    </lineage>
</organism>
<accession>A0ABT1YBI6</accession>
<protein>
    <submittedName>
        <fullName evidence="1">Uncharacterized protein</fullName>
    </submittedName>
</protein>
<dbReference type="EMBL" id="JANQBD010000003">
    <property type="protein sequence ID" value="MCR8630550.1"/>
    <property type="molecule type" value="Genomic_DNA"/>
</dbReference>
<reference evidence="1 2" key="1">
    <citation type="submission" date="2022-08" db="EMBL/GenBank/DDBJ databases">
        <title>Paenibacillus endoradicis sp. nov., Paenibacillus radicibacter sp. nov and Paenibacillus pararadicis sp. nov., three cold-adapted plant growth-promoting bacteria isolated from root of Larix gmelinii in Great Khingan.</title>
        <authorList>
            <person name="Xue H."/>
        </authorList>
    </citation>
    <scope>NUCLEOTIDE SEQUENCE [LARGE SCALE GENOMIC DNA]</scope>
    <source>
        <strain evidence="1 2">N5-1-1-5</strain>
    </source>
</reference>
<name>A0ABT1YBI6_9BACL</name>
<sequence length="90" mass="10602">MNRVTTEICLNYLYQWKDIAQANSEGERVPDWVQVNKMLEKSLPKIFFRHQEDIGKKQVVEVIIKSEPKQVMEITNAKCITRKVTRTLSH</sequence>